<dbReference type="PANTHER" id="PTHR15237:SF0">
    <property type="entry name" value="CELL CYCLE CHECKPOINT CONTROL PROTEIN"/>
    <property type="match status" value="1"/>
</dbReference>
<sequence>MKCLVPSQNAKIIARAVNSLAKIGDEVFIECSDDGIVFRTVNIAQSAFVEYRMFRSFFSTYIFDVDDEQDTGCKVTMKSFLSVFKNPHSMDKQVESCEIKMRPSGNVVVFQIKYTNSYVRKYYLPILENERLEANVPDDAPNGLTVSSKFLMSIVKNFRYSEDEVTLTVEKEKTFIKNHLELKRDEHFMRTELCFHPTEFENYSVSNPTSVTFCFKELRAVLAFAEPSGLPIICKFSTPGRPILFKVENHPAYEASYVVSTLNSTNANVESSLIGSQRTSLGSPRNSPRSTTAHRGSADFDFHSDRGDGMIEQQMSMEAEPLPSGSRMQTSQNSLSRLMLPPATSRNVETPEVPGPSTAFPSRIDETTPHSSVHSSYGSSSEIFNNASPVTLSPGPSIPSMPAFSPVEPPDPRSLRLMKIVFARIYERNKNLLDNIPEHNVVLANDSDPEQL</sequence>
<feature type="compositionally biased region" description="Basic and acidic residues" evidence="12">
    <location>
        <begin position="296"/>
        <end position="307"/>
    </location>
</feature>
<dbReference type="EMBL" id="GDHC01016225">
    <property type="protein sequence ID" value="JAQ02404.1"/>
    <property type="molecule type" value="Transcribed_RNA"/>
</dbReference>
<evidence type="ECO:0000256" key="4">
    <source>
        <dbReference type="ARBA" id="ARBA00022722"/>
    </source>
</evidence>
<dbReference type="GO" id="GO:0004527">
    <property type="term" value="F:exonuclease activity"/>
    <property type="evidence" value="ECO:0007669"/>
    <property type="project" value="UniProtKB-KW"/>
</dbReference>
<organism evidence="13">
    <name type="scientific">Lygus hesperus</name>
    <name type="common">Western plant bug</name>
    <dbReference type="NCBI Taxonomy" id="30085"/>
    <lineage>
        <taxon>Eukaryota</taxon>
        <taxon>Metazoa</taxon>
        <taxon>Ecdysozoa</taxon>
        <taxon>Arthropoda</taxon>
        <taxon>Hexapoda</taxon>
        <taxon>Insecta</taxon>
        <taxon>Pterygota</taxon>
        <taxon>Neoptera</taxon>
        <taxon>Paraneoptera</taxon>
        <taxon>Hemiptera</taxon>
        <taxon>Heteroptera</taxon>
        <taxon>Panheteroptera</taxon>
        <taxon>Cimicomorpha</taxon>
        <taxon>Miridae</taxon>
        <taxon>Mirini</taxon>
        <taxon>Lygus</taxon>
    </lineage>
</organism>
<dbReference type="PANTHER" id="PTHR15237">
    <property type="entry name" value="DNA REPAIR PROTEIN RAD9"/>
    <property type="match status" value="1"/>
</dbReference>
<evidence type="ECO:0000256" key="2">
    <source>
        <dbReference type="ARBA" id="ARBA00008494"/>
    </source>
</evidence>
<evidence type="ECO:0000256" key="3">
    <source>
        <dbReference type="ARBA" id="ARBA00022553"/>
    </source>
</evidence>
<dbReference type="Gene3D" id="3.70.10.10">
    <property type="match status" value="1"/>
</dbReference>
<evidence type="ECO:0000256" key="8">
    <source>
        <dbReference type="ARBA" id="ARBA00023242"/>
    </source>
</evidence>
<dbReference type="FunFam" id="3.70.10.10:FF:000005">
    <property type="entry name" value="Cell cycle checkpoint control protein"/>
    <property type="match status" value="1"/>
</dbReference>
<dbReference type="Pfam" id="PF04139">
    <property type="entry name" value="Rad9"/>
    <property type="match status" value="1"/>
</dbReference>
<dbReference type="SUPFAM" id="SSF55979">
    <property type="entry name" value="DNA clamp"/>
    <property type="match status" value="1"/>
</dbReference>
<dbReference type="GO" id="GO:0000076">
    <property type="term" value="P:DNA replication checkpoint signaling"/>
    <property type="evidence" value="ECO:0007669"/>
    <property type="project" value="TreeGrafter"/>
</dbReference>
<dbReference type="InterPro" id="IPR046938">
    <property type="entry name" value="DNA_clamp_sf"/>
</dbReference>
<dbReference type="AlphaFoldDB" id="A0A0A9WPV6"/>
<keyword evidence="3" id="KW-0597">Phosphoprotein</keyword>
<comment type="function">
    <text evidence="9">Component of the 9-1-1 cell-cycle checkpoint response complex that plays a major role in DNA repair. The 9-1-1 complex is recruited to DNA lesion upon damage by the RAD17-replication factor C (RFC) clamp loader complex. Acts then as a sliding clamp platform on DNA for several proteins involved in long-patch base excision repair (LP-BER). The 9-1-1 complex stimulates DNA polymerase beta (POLB) activity by increasing its affinity for the 3'-OH end of the primer-template and stabilizes POLB to those sites where LP-BER proceeds; endonuclease FEN1 cleavage activity on substrates with double, nick, or gap flaps of distinct sequences and lengths; and DNA ligase I (LIG1) on long-patch base excision repair substrates. The 9-1-1 complex is necessary for the recruitment of RHNO1 to sites of double-stranded breaks (DSB) occurring during the S phase. RAD9A possesses 3'-&gt;5' double stranded DNA exonuclease activity.</text>
</comment>
<dbReference type="GO" id="GO:0071479">
    <property type="term" value="P:cellular response to ionizing radiation"/>
    <property type="evidence" value="ECO:0007669"/>
    <property type="project" value="TreeGrafter"/>
</dbReference>
<proteinExistence type="inferred from homology"/>
<dbReference type="GO" id="GO:0031573">
    <property type="term" value="P:mitotic intra-S DNA damage checkpoint signaling"/>
    <property type="evidence" value="ECO:0007669"/>
    <property type="project" value="TreeGrafter"/>
</dbReference>
<reference evidence="13" key="1">
    <citation type="journal article" date="2014" name="PLoS ONE">
        <title>Transcriptome-Based Identification of ABC Transporters in the Western Tarnished Plant Bug Lygus hesperus.</title>
        <authorList>
            <person name="Hull J.J."/>
            <person name="Chaney K."/>
            <person name="Geib S.M."/>
            <person name="Fabrick J.A."/>
            <person name="Brent C.S."/>
            <person name="Walsh D."/>
            <person name="Lavine L.C."/>
        </authorList>
    </citation>
    <scope>NUCLEOTIDE SEQUENCE</scope>
</reference>
<dbReference type="EMBL" id="GBHO01036719">
    <property type="protein sequence ID" value="JAG06885.1"/>
    <property type="molecule type" value="Transcribed_RNA"/>
</dbReference>
<feature type="region of interest" description="Disordered" evidence="12">
    <location>
        <begin position="345"/>
        <end position="378"/>
    </location>
</feature>
<evidence type="ECO:0000256" key="1">
    <source>
        <dbReference type="ARBA" id="ARBA00004123"/>
    </source>
</evidence>
<keyword evidence="7" id="KW-0269">Exonuclease</keyword>
<dbReference type="GO" id="GO:0030896">
    <property type="term" value="C:checkpoint clamp complex"/>
    <property type="evidence" value="ECO:0007669"/>
    <property type="project" value="InterPro"/>
</dbReference>
<dbReference type="CDD" id="cd00577">
    <property type="entry name" value="PCNA"/>
    <property type="match status" value="1"/>
</dbReference>
<gene>
    <name evidence="13" type="primary">RAD9A</name>
    <name evidence="13" type="ORF">CM83_45851</name>
    <name evidence="14" type="ORF">g.62992</name>
</gene>
<evidence type="ECO:0000256" key="12">
    <source>
        <dbReference type="SAM" id="MobiDB-lite"/>
    </source>
</evidence>
<evidence type="ECO:0000256" key="11">
    <source>
        <dbReference type="ARBA" id="ARBA00079896"/>
    </source>
</evidence>
<keyword evidence="8" id="KW-0539">Nucleus</keyword>
<feature type="region of interest" description="Disordered" evidence="12">
    <location>
        <begin position="271"/>
        <end position="307"/>
    </location>
</feature>
<feature type="compositionally biased region" description="Polar residues" evidence="12">
    <location>
        <begin position="271"/>
        <end position="294"/>
    </location>
</feature>
<evidence type="ECO:0000256" key="6">
    <source>
        <dbReference type="ARBA" id="ARBA00022801"/>
    </source>
</evidence>
<evidence type="ECO:0000256" key="9">
    <source>
        <dbReference type="ARBA" id="ARBA00059283"/>
    </source>
</evidence>
<keyword evidence="4" id="KW-0540">Nuclease</keyword>
<evidence type="ECO:0000256" key="7">
    <source>
        <dbReference type="ARBA" id="ARBA00022839"/>
    </source>
</evidence>
<comment type="subcellular location">
    <subcellularLocation>
        <location evidence="1">Nucleus</location>
    </subcellularLocation>
</comment>
<comment type="similarity">
    <text evidence="2">Belongs to the rad9 family.</text>
</comment>
<keyword evidence="5" id="KW-0227">DNA damage</keyword>
<name>A0A0A9WPV6_LYGHE</name>
<reference evidence="13" key="2">
    <citation type="submission" date="2014-07" db="EMBL/GenBank/DDBJ databases">
        <authorList>
            <person name="Hull J."/>
        </authorList>
    </citation>
    <scope>NUCLEOTIDE SEQUENCE</scope>
</reference>
<dbReference type="InterPro" id="IPR007268">
    <property type="entry name" value="Rad9/Ddc1"/>
</dbReference>
<dbReference type="GO" id="GO:0006281">
    <property type="term" value="P:DNA repair"/>
    <property type="evidence" value="ECO:0007669"/>
    <property type="project" value="TreeGrafter"/>
</dbReference>
<reference evidence="14" key="3">
    <citation type="journal article" date="2016" name="Gigascience">
        <title>De novo construction of an expanded transcriptome assembly for the western tarnished plant bug, Lygus hesperus.</title>
        <authorList>
            <person name="Tassone E.E."/>
            <person name="Geib S.M."/>
            <person name="Hall B."/>
            <person name="Fabrick J.A."/>
            <person name="Brent C.S."/>
            <person name="Hull J.J."/>
        </authorList>
    </citation>
    <scope>NUCLEOTIDE SEQUENCE</scope>
</reference>
<protein>
    <recommendedName>
        <fullName evidence="10">Cell cycle checkpoint control protein RAD9A</fullName>
    </recommendedName>
    <alternativeName>
        <fullName evidence="11">DNA repair exonuclease rad9 homolog A</fullName>
    </alternativeName>
</protein>
<evidence type="ECO:0000313" key="13">
    <source>
        <dbReference type="EMBL" id="JAG06885.1"/>
    </source>
</evidence>
<evidence type="ECO:0000256" key="5">
    <source>
        <dbReference type="ARBA" id="ARBA00022763"/>
    </source>
</evidence>
<evidence type="ECO:0000256" key="10">
    <source>
        <dbReference type="ARBA" id="ARBA00069752"/>
    </source>
</evidence>
<keyword evidence="6" id="KW-0378">Hydrolase</keyword>
<accession>A0A0A9WPV6</accession>
<evidence type="ECO:0000313" key="14">
    <source>
        <dbReference type="EMBL" id="JAQ02404.1"/>
    </source>
</evidence>